<protein>
    <submittedName>
        <fullName evidence="1">Winged helix DNA-binding domain-containing protein</fullName>
    </submittedName>
</protein>
<evidence type="ECO:0000313" key="2">
    <source>
        <dbReference type="Proteomes" id="UP000219612"/>
    </source>
</evidence>
<dbReference type="Proteomes" id="UP000219612">
    <property type="component" value="Unassembled WGS sequence"/>
</dbReference>
<proteinExistence type="predicted"/>
<evidence type="ECO:0000313" key="1">
    <source>
        <dbReference type="EMBL" id="SNY68472.1"/>
    </source>
</evidence>
<keyword evidence="1" id="KW-0238">DNA-binding</keyword>
<organism evidence="1 2">
    <name type="scientific">Paractinoplanes atraurantiacus</name>
    <dbReference type="NCBI Taxonomy" id="1036182"/>
    <lineage>
        <taxon>Bacteria</taxon>
        <taxon>Bacillati</taxon>
        <taxon>Actinomycetota</taxon>
        <taxon>Actinomycetes</taxon>
        <taxon>Micromonosporales</taxon>
        <taxon>Micromonosporaceae</taxon>
        <taxon>Paractinoplanes</taxon>
    </lineage>
</organism>
<reference evidence="1 2" key="1">
    <citation type="submission" date="2017-09" db="EMBL/GenBank/DDBJ databases">
        <authorList>
            <person name="Ehlers B."/>
            <person name="Leendertz F.H."/>
        </authorList>
    </citation>
    <scope>NUCLEOTIDE SEQUENCE [LARGE SCALE GENOMIC DNA]</scope>
    <source>
        <strain evidence="1 2">CGMCC 4.6857</strain>
    </source>
</reference>
<sequence length="93" mass="9981">MTYTSPSLWIPGFQPMPPSDAVHELMRHYLRSCGPATPAHMARWLGAAWAPTRETASSRAAPLPEPSTVARLGHILDVQATLTVGEVTVGPHA</sequence>
<dbReference type="GO" id="GO:0003677">
    <property type="term" value="F:DNA binding"/>
    <property type="evidence" value="ECO:0007669"/>
    <property type="project" value="UniProtKB-KW"/>
</dbReference>
<dbReference type="Pfam" id="PF06224">
    <property type="entry name" value="AlkZ-like"/>
    <property type="match status" value="1"/>
</dbReference>
<keyword evidence="2" id="KW-1185">Reference proteome</keyword>
<name>A0A285K784_9ACTN</name>
<accession>A0A285K784</accession>
<dbReference type="EMBL" id="OBDY01000033">
    <property type="protein sequence ID" value="SNY68472.1"/>
    <property type="molecule type" value="Genomic_DNA"/>
</dbReference>
<dbReference type="RefSeq" id="WP_097327920.1">
    <property type="nucleotide sequence ID" value="NZ_OBDY01000033.1"/>
</dbReference>
<gene>
    <name evidence="1" type="ORF">SAMN05421748_13331</name>
</gene>
<dbReference type="AlphaFoldDB" id="A0A285K784"/>
<dbReference type="InterPro" id="IPR009351">
    <property type="entry name" value="AlkZ-like"/>
</dbReference>